<evidence type="ECO:0000256" key="1">
    <source>
        <dbReference type="SAM" id="MobiDB-lite"/>
    </source>
</evidence>
<dbReference type="GO" id="GO:0042149">
    <property type="term" value="P:cellular response to glucose starvation"/>
    <property type="evidence" value="ECO:0007669"/>
    <property type="project" value="TreeGrafter"/>
</dbReference>
<feature type="compositionally biased region" description="Polar residues" evidence="1">
    <location>
        <begin position="1"/>
        <end position="13"/>
    </location>
</feature>
<feature type="region of interest" description="Disordered" evidence="1">
    <location>
        <begin position="180"/>
        <end position="224"/>
    </location>
</feature>
<feature type="region of interest" description="Disordered" evidence="1">
    <location>
        <begin position="506"/>
        <end position="685"/>
    </location>
</feature>
<dbReference type="OrthoDB" id="5563539at2759"/>
<dbReference type="EMBL" id="KQ087241">
    <property type="protein sequence ID" value="KLT40100.1"/>
    <property type="molecule type" value="Genomic_DNA"/>
</dbReference>
<feature type="compositionally biased region" description="Polar residues" evidence="1">
    <location>
        <begin position="593"/>
        <end position="605"/>
    </location>
</feature>
<evidence type="ECO:0000313" key="3">
    <source>
        <dbReference type="EMBL" id="KLT40100.1"/>
    </source>
</evidence>
<feature type="compositionally biased region" description="Polar residues" evidence="1">
    <location>
        <begin position="615"/>
        <end position="626"/>
    </location>
</feature>
<dbReference type="PANTHER" id="PTHR28051">
    <property type="entry name" value="PROTEIN MTL1-RELATED"/>
    <property type="match status" value="1"/>
</dbReference>
<reference evidence="3 4" key="1">
    <citation type="submission" date="2015-03" db="EMBL/GenBank/DDBJ databases">
        <title>Genomics and transcriptomics of the oil-accumulating basidiomycete yeast T. oleaginosus allow insights into substrate utilization and the diverse evolutionary trajectories of mating systems in fungi.</title>
        <authorList>
            <consortium name="DOE Joint Genome Institute"/>
            <person name="Kourist R."/>
            <person name="Kracht O."/>
            <person name="Bracharz F."/>
            <person name="Lipzen A."/>
            <person name="Nolan M."/>
            <person name="Ohm R."/>
            <person name="Grigoriev I."/>
            <person name="Sun S."/>
            <person name="Heitman J."/>
            <person name="Bruck T."/>
            <person name="Nowrousian M."/>
        </authorList>
    </citation>
    <scope>NUCLEOTIDE SEQUENCE [LARGE SCALE GENOMIC DNA]</scope>
    <source>
        <strain evidence="3 4">IBC0246</strain>
    </source>
</reference>
<dbReference type="Pfam" id="PF08550">
    <property type="entry name" value="GATA_AreA"/>
    <property type="match status" value="1"/>
</dbReference>
<dbReference type="PANTHER" id="PTHR28051:SF1">
    <property type="entry name" value="PROTEIN MTL1-RELATED"/>
    <property type="match status" value="1"/>
</dbReference>
<dbReference type="RefSeq" id="XP_018276591.1">
    <property type="nucleotide sequence ID" value="XM_018425830.1"/>
</dbReference>
<feature type="region of interest" description="Disordered" evidence="1">
    <location>
        <begin position="281"/>
        <end position="307"/>
    </location>
</feature>
<feature type="compositionally biased region" description="Low complexity" evidence="1">
    <location>
        <begin position="381"/>
        <end position="392"/>
    </location>
</feature>
<feature type="compositionally biased region" description="Polar residues" evidence="1">
    <location>
        <begin position="567"/>
        <end position="579"/>
    </location>
</feature>
<feature type="region of interest" description="Disordered" evidence="1">
    <location>
        <begin position="1"/>
        <end position="20"/>
    </location>
</feature>
<feature type="domain" description="Nitrogen regulatory protein areA GATA-like" evidence="2">
    <location>
        <begin position="48"/>
        <end position="75"/>
    </location>
</feature>
<keyword evidence="4" id="KW-1185">Reference proteome</keyword>
<evidence type="ECO:0000259" key="2">
    <source>
        <dbReference type="Pfam" id="PF08550"/>
    </source>
</evidence>
<feature type="region of interest" description="Disordered" evidence="1">
    <location>
        <begin position="355"/>
        <end position="483"/>
    </location>
</feature>
<feature type="compositionally biased region" description="Low complexity" evidence="1">
    <location>
        <begin position="543"/>
        <end position="563"/>
    </location>
</feature>
<feature type="compositionally biased region" description="Low complexity" evidence="1">
    <location>
        <begin position="283"/>
        <end position="306"/>
    </location>
</feature>
<proteinExistence type="predicted"/>
<protein>
    <recommendedName>
        <fullName evidence="2">Nitrogen regulatory protein areA GATA-like domain-containing protein</fullName>
    </recommendedName>
</protein>
<dbReference type="STRING" id="879819.A0A0J0XG86"/>
<dbReference type="Proteomes" id="UP000053611">
    <property type="component" value="Unassembled WGS sequence"/>
</dbReference>
<accession>A0A0J0XG86</accession>
<dbReference type="AlphaFoldDB" id="A0A0J0XG86"/>
<dbReference type="InterPro" id="IPR013860">
    <property type="entry name" value="AreA_GATA"/>
</dbReference>
<dbReference type="GO" id="GO:0005773">
    <property type="term" value="C:vacuole"/>
    <property type="evidence" value="ECO:0007669"/>
    <property type="project" value="GOC"/>
</dbReference>
<dbReference type="GO" id="GO:0007039">
    <property type="term" value="P:protein catabolic process in the vacuole"/>
    <property type="evidence" value="ECO:0007669"/>
    <property type="project" value="TreeGrafter"/>
</dbReference>
<organism evidence="3 4">
    <name type="scientific">Cutaneotrichosporon oleaginosum</name>
    <dbReference type="NCBI Taxonomy" id="879819"/>
    <lineage>
        <taxon>Eukaryota</taxon>
        <taxon>Fungi</taxon>
        <taxon>Dikarya</taxon>
        <taxon>Basidiomycota</taxon>
        <taxon>Agaricomycotina</taxon>
        <taxon>Tremellomycetes</taxon>
        <taxon>Trichosporonales</taxon>
        <taxon>Trichosporonaceae</taxon>
        <taxon>Cutaneotrichosporon</taxon>
    </lineage>
</organism>
<evidence type="ECO:0000313" key="4">
    <source>
        <dbReference type="Proteomes" id="UP000053611"/>
    </source>
</evidence>
<feature type="region of interest" description="Disordered" evidence="1">
    <location>
        <begin position="710"/>
        <end position="730"/>
    </location>
</feature>
<feature type="compositionally biased region" description="Basic residues" evidence="1">
    <location>
        <begin position="718"/>
        <end position="730"/>
    </location>
</feature>
<feature type="compositionally biased region" description="Low complexity" evidence="1">
    <location>
        <begin position="429"/>
        <end position="439"/>
    </location>
</feature>
<dbReference type="InterPro" id="IPR052292">
    <property type="entry name" value="Glucose_repression_reg"/>
</dbReference>
<dbReference type="GeneID" id="28986433"/>
<gene>
    <name evidence="3" type="ORF">CC85DRAFT_309129</name>
</gene>
<sequence>MAQIIPSITSLPSDSGAAPSVEDIQDRLPSICVDYLSHNWTEEDVWASWRNMTRHKHEIANGVRLENASWRTWNKQRNKLRTISPETLNWLKDSDVTWLYGPLHTAKVEPVRPLRISSTEDRVGIDLPNNHGKPGILKHRTLSELLSLPGPTSPDLDDSDAIDEDEPTVPTRIGLIHTKSESNLHRSNSMPARRRGGALGRTGSVRAGSSINNRSKEASPENNNRRKITFNTFVEQCIALDEPNLSQPPFIVIGQPSSMGLGHQQSSAMMDEDLKDDDAIKMRPSNSRYSSGRRSSSISSTQSHSSMTIKKIAPTVLKTAGSYANNPSVPQTVHRPPVEYMPQEEDIAPVIAPSSFGAQSPLGQVGSRPWHSAFDDDHYDSSGSDYFGGPPDLLGSSPRTGSYGRAPAVQTPPAQPRWRQAQTVDVPPSSVSTSSSSSSLNAAIPIGASSPQPPSRGILKVRAAPVTSQQAPEPVSPPAHFNYNPSVATGIGGMYGTYENAQLAIGSPAAPTTTTTTSEDGGRRGRSTSRGQGGSSQWDRYPVPRGSSTSSASSVGSVSRSPVDAGNSKTTAPRSQQVDKVQHEPMDVDASPDRSSTPTPHSSPQIVFRPLKDTSPASLPHTSTRPTGLGPEPVGGAGVGVVAGPSGERPNLVDSPASASPQATLGDARGELSQPSDGVDEDDGSTLIGRATNIANTAKDLLGALWYGSQDEAARPRPPARQHRRGASLG</sequence>
<name>A0A0J0XG86_9TREE</name>